<gene>
    <name evidence="2" type="ORF">Acr_00g0064210</name>
</gene>
<proteinExistence type="predicted"/>
<feature type="compositionally biased region" description="Basic and acidic residues" evidence="1">
    <location>
        <begin position="65"/>
        <end position="79"/>
    </location>
</feature>
<reference evidence="3" key="1">
    <citation type="submission" date="2019-07" db="EMBL/GenBank/DDBJ databases">
        <title>De Novo Assembly of kiwifruit Actinidia rufa.</title>
        <authorList>
            <person name="Sugita-Konishi S."/>
            <person name="Sato K."/>
            <person name="Mori E."/>
            <person name="Abe Y."/>
            <person name="Kisaki G."/>
            <person name="Hamano K."/>
            <person name="Suezawa K."/>
            <person name="Otani M."/>
            <person name="Fukuda T."/>
            <person name="Manabe T."/>
            <person name="Gomi K."/>
            <person name="Tabuchi M."/>
            <person name="Akimitsu K."/>
            <person name="Kataoka I."/>
        </authorList>
    </citation>
    <scope>NUCLEOTIDE SEQUENCE [LARGE SCALE GENOMIC DNA]</scope>
    <source>
        <strain evidence="3">cv. Fuchu</strain>
    </source>
</reference>
<protein>
    <submittedName>
        <fullName evidence="2">Uncharacterized protein</fullName>
    </submittedName>
</protein>
<dbReference type="EMBL" id="BJWL01000335">
    <property type="protein sequence ID" value="GFS39658.1"/>
    <property type="molecule type" value="Genomic_DNA"/>
</dbReference>
<feature type="region of interest" description="Disordered" evidence="1">
    <location>
        <begin position="1"/>
        <end position="79"/>
    </location>
</feature>
<organism evidence="2 3">
    <name type="scientific">Actinidia rufa</name>
    <dbReference type="NCBI Taxonomy" id="165716"/>
    <lineage>
        <taxon>Eukaryota</taxon>
        <taxon>Viridiplantae</taxon>
        <taxon>Streptophyta</taxon>
        <taxon>Embryophyta</taxon>
        <taxon>Tracheophyta</taxon>
        <taxon>Spermatophyta</taxon>
        <taxon>Magnoliopsida</taxon>
        <taxon>eudicotyledons</taxon>
        <taxon>Gunneridae</taxon>
        <taxon>Pentapetalae</taxon>
        <taxon>asterids</taxon>
        <taxon>Ericales</taxon>
        <taxon>Actinidiaceae</taxon>
        <taxon>Actinidia</taxon>
    </lineage>
</organism>
<evidence type="ECO:0000313" key="2">
    <source>
        <dbReference type="EMBL" id="GFS39658.1"/>
    </source>
</evidence>
<dbReference type="AlphaFoldDB" id="A0A7J0DPG4"/>
<evidence type="ECO:0000313" key="3">
    <source>
        <dbReference type="Proteomes" id="UP000585474"/>
    </source>
</evidence>
<evidence type="ECO:0000256" key="1">
    <source>
        <dbReference type="SAM" id="MobiDB-lite"/>
    </source>
</evidence>
<dbReference type="Proteomes" id="UP000585474">
    <property type="component" value="Unassembled WGS sequence"/>
</dbReference>
<feature type="compositionally biased region" description="Polar residues" evidence="1">
    <location>
        <begin position="1"/>
        <end position="22"/>
    </location>
</feature>
<accession>A0A7J0DPG4</accession>
<sequence length="79" mass="9196">MFNNHALPTNLDETSSFTSTAKLDSKHDARTGEHDPYEVSEASIQDTSATKDCRQQQRYRSQRRNSLDQVREIDRMLHE</sequence>
<comment type="caution">
    <text evidence="2">The sequence shown here is derived from an EMBL/GenBank/DDBJ whole genome shotgun (WGS) entry which is preliminary data.</text>
</comment>
<keyword evidence="3" id="KW-1185">Reference proteome</keyword>
<feature type="compositionally biased region" description="Basic and acidic residues" evidence="1">
    <location>
        <begin position="23"/>
        <end position="37"/>
    </location>
</feature>
<name>A0A7J0DPG4_9ERIC</name>